<feature type="region of interest" description="Disordered" evidence="19">
    <location>
        <begin position="1"/>
        <end position="33"/>
    </location>
</feature>
<dbReference type="InterPro" id="IPR036600">
    <property type="entry name" value="PAH_sf"/>
</dbReference>
<keyword evidence="12 18" id="KW-0539">Nucleus</keyword>
<dbReference type="PROSITE" id="PS51477">
    <property type="entry name" value="PAH"/>
    <property type="match status" value="3"/>
</dbReference>
<feature type="compositionally biased region" description="Acidic residues" evidence="19">
    <location>
        <begin position="895"/>
        <end position="912"/>
    </location>
</feature>
<dbReference type="FunFam" id="1.20.1160.11:FF:000001">
    <property type="entry name" value="Paired amphipathic helix protein Sin3"/>
    <property type="match status" value="1"/>
</dbReference>
<comment type="subunit">
    <text evidence="14">Interacts with ARID4B, BRMS1L, HCFC1, HDAC1, HDAC2, MXI1, SAP30L, SAP130, SFPQ and TOPORS. Interacts with OGT (via TPRs 1-6); the interaction mediates transcriptional repression in parallel with histone deacetylase. Interacts with BAZ2A, MXD1, MXD3, MXD4, MBD2, DACH1, NCOR1, NR4A2, REST, RLIM, SAP30, SETDB1, SMYD2, and SUDS3. Interacts with PHF12 in a complex composed of HDAC1, PHF12 and SAP30. Interacts with TET1; the interaction recruits SIN3A to gene promoters. The large PER complex involved in the histone deacetylation is composed of at least HDAC1, PER2, SFPQ and SIN3A. Interacts with KLF11. Interacts with PPHLN1. Found in a complex with YY1, GON4L and HDAC1. Interacts (via PAH2) with FOXK1. Interacts with FOXK2. Found in a complex composed of at least SINHCAF, SIN3A, HDAC1, SAP30, RBBP4, OGT and TET1. Interacts with SINHCAF. Interacts with SPHK2.</text>
</comment>
<dbReference type="GO" id="GO:0048511">
    <property type="term" value="P:rhythmic process"/>
    <property type="evidence" value="ECO:0007669"/>
    <property type="project" value="UniProtKB-KW"/>
</dbReference>
<dbReference type="Gene3D" id="1.20.1160.11">
    <property type="entry name" value="Paired amphipathic helix"/>
    <property type="match status" value="3"/>
</dbReference>
<evidence type="ECO:0000256" key="14">
    <source>
        <dbReference type="ARBA" id="ARBA00061761"/>
    </source>
</evidence>
<dbReference type="STRING" id="307972.A0A2G8LPL6"/>
<keyword evidence="9" id="KW-0175">Coiled coil</keyword>
<evidence type="ECO:0000256" key="13">
    <source>
        <dbReference type="ARBA" id="ARBA00056268"/>
    </source>
</evidence>
<feature type="compositionally biased region" description="Polar residues" evidence="19">
    <location>
        <begin position="490"/>
        <end position="515"/>
    </location>
</feature>
<feature type="compositionally biased region" description="Polar residues" evidence="19">
    <location>
        <begin position="356"/>
        <end position="366"/>
    </location>
</feature>
<comment type="subcellular location">
    <subcellularLocation>
        <location evidence="1">Nucleus</location>
        <location evidence="1">Nucleolus</location>
    </subcellularLocation>
</comment>
<keyword evidence="7" id="KW-0007">Acetylation</keyword>
<dbReference type="FunFam" id="1.20.1160.11:FF:000004">
    <property type="entry name" value="Paired amphipathic helix protein Sin3a"/>
    <property type="match status" value="1"/>
</dbReference>
<dbReference type="GO" id="GO:0000122">
    <property type="term" value="P:negative regulation of transcription by RNA polymerase II"/>
    <property type="evidence" value="ECO:0007669"/>
    <property type="project" value="TreeGrafter"/>
</dbReference>
<organism evidence="21 22">
    <name type="scientific">Stichopus japonicus</name>
    <name type="common">Sea cucumber</name>
    <dbReference type="NCBI Taxonomy" id="307972"/>
    <lineage>
        <taxon>Eukaryota</taxon>
        <taxon>Metazoa</taxon>
        <taxon>Echinodermata</taxon>
        <taxon>Eleutherozoa</taxon>
        <taxon>Echinozoa</taxon>
        <taxon>Holothuroidea</taxon>
        <taxon>Aspidochirotacea</taxon>
        <taxon>Aspidochirotida</taxon>
        <taxon>Stichopodidae</taxon>
        <taxon>Apostichopus</taxon>
    </lineage>
</organism>
<feature type="region of interest" description="Disordered" evidence="19">
    <location>
        <begin position="1194"/>
        <end position="1279"/>
    </location>
</feature>
<dbReference type="GO" id="GO:0070822">
    <property type="term" value="C:Sin3-type complex"/>
    <property type="evidence" value="ECO:0007669"/>
    <property type="project" value="TreeGrafter"/>
</dbReference>
<sequence length="1402" mass="158318">MSQQPQQPPRRVTPGAEVTTSASFPQHVLPQGYPEVVDTLTSYRRMPQYSMNTSGGQAGVHAGPVHHPQPHPPGPPQASTGHPQQAVHPAHPTQPHIGQVLPLPNISGGQSGQPPPQTAGGQPPQQQYQRLKVEDALSYLDQVKLQFGSQPQVYNDFLDIMKEFKSQSIDTPGVINRVSNLFKGHPDLIVGFNTFLPPGYKIEVHASDPTKINFTTPNQSTPKSLPLAVGPPPNPVSAGNVMSGPPAPAIHSQQSVGPARRIPLAPQPSNHLIKIPCQQHLTRFHLFVPSCVHKSSGIQGHNLISDSLLEAEGIYGMAPVLPPVPSHSTSHAAAGGHTYSQPPLPSAPHPNRPNAPASQGSTGSQPVEFNHAINYVNKIKNRFQGQPEIYKAFLEILHTYQKEQRAVKESQGAHKPTLSETQVFDQVAKLFKNQEDLLQEFGQFLPDANGSTAVTNSIFHASNHAVSLRNDHDSITRKFEPSSTQKHRTTGSSNKRSALSHSNLSSKKQKASSQGVSMTEARKYGTFTEFIFFEKVRKAFKSQEVYENFLRCLVLFNQEIVSRGELVQLVTPFLGKYPEHLKWFKEFLGYKDIDKTETPRPHKERSQGEMYTEIDFSNCKRCGASYRALPKSYTQPKCSGRNALCTQVINDTWVSFPSWSEDSTFVTSRKTQYEEHIYRCEDERYELDIVIEVNTHTIRVLEHVNKKLSRLSPEEQAKFKLDNCLGGTSEVLHRKAIQRIYGDKAGDIIEGLKKNPAVAVPLVLKRLKLKDDEWREAQRSFNKIWREQNEKYYLKSLDHQGLNFKQNDVRQLRSKSLLNDIETIFDERQESDSPKIGPHLNYTHPDKGILEDVAALIIHHAKRQTGIHKEEKQKIKQLLHHFLPDFLFVERGELSDDEDDDDDEDMETDEQESNSPRKETFDKKVKAKLAGGPADKHMWTSDNIYHVFFTNNNWYLFFRLYTILCERLLKMKKRAEVIAESDGGQRKPSKVSTAVALGLKTPLDVEPEGYYSTLLEMVRNVLDGNMESSVYEDQLREMFGIHAYLAFTLDKVVQNIVRQLQNLVVEDTCLQITDFYLSETGTGATGGTMASAPARVSQESAYQRKVEQLIPDENCFKVTYVKRDKALGIELLDTEEDHSDDPVEVGKWVSYMQKYVSSTDTSETLKDDMSKKAVFLRRNLRQSRQMKESLLTMSTQAAASLKEPIRSKNLQRQERADDASKRKEGGSNEKTEAAETAADPSEKQQQESFDNQSKKENGKEGATITLEEGEEVKMEVDSGGKPVKQLQGVEMVNNMECKFNLNSYRMVYVVDSEDYMYRRSSLKKAREAHQYVTEHLAQKFDKWHNGWKEENVTEEQENDIQKWFDGDIDGLVPCTTIRNDYTTHNGKAIKYSVVYPTMAKPS</sequence>
<evidence type="ECO:0000256" key="16">
    <source>
        <dbReference type="ARBA" id="ARBA00075105"/>
    </source>
</evidence>
<evidence type="ECO:0000256" key="2">
    <source>
        <dbReference type="ARBA" id="ARBA00022491"/>
    </source>
</evidence>
<evidence type="ECO:0000256" key="18">
    <source>
        <dbReference type="PROSITE-ProRule" id="PRU00810"/>
    </source>
</evidence>
<evidence type="ECO:0000256" key="1">
    <source>
        <dbReference type="ARBA" id="ARBA00004604"/>
    </source>
</evidence>
<keyword evidence="22" id="KW-1185">Reference proteome</keyword>
<keyword evidence="5" id="KW-0677">Repeat</keyword>
<keyword evidence="4" id="KW-0597">Phosphoprotein</keyword>
<evidence type="ECO:0000256" key="6">
    <source>
        <dbReference type="ARBA" id="ARBA00022843"/>
    </source>
</evidence>
<evidence type="ECO:0000256" key="15">
    <source>
        <dbReference type="ARBA" id="ARBA00068512"/>
    </source>
</evidence>
<dbReference type="InterPro" id="IPR031693">
    <property type="entry name" value="Sin3_C"/>
</dbReference>
<dbReference type="Pfam" id="PF16879">
    <property type="entry name" value="Sin3a_C"/>
    <property type="match status" value="1"/>
</dbReference>
<dbReference type="Proteomes" id="UP000230750">
    <property type="component" value="Unassembled WGS sequence"/>
</dbReference>
<dbReference type="OrthoDB" id="10265969at2759"/>
<feature type="compositionally biased region" description="Basic and acidic residues" evidence="19">
    <location>
        <begin position="1203"/>
        <end position="1233"/>
    </location>
</feature>
<proteinExistence type="predicted"/>
<dbReference type="InterPro" id="IPR039774">
    <property type="entry name" value="Sin3-like"/>
</dbReference>
<dbReference type="SMART" id="SM00761">
    <property type="entry name" value="HDAC_interact"/>
    <property type="match status" value="1"/>
</dbReference>
<accession>A0A2G8LPL6</accession>
<dbReference type="GO" id="GO:0061629">
    <property type="term" value="F:RNA polymerase II-specific DNA-binding transcription factor binding"/>
    <property type="evidence" value="ECO:0007669"/>
    <property type="project" value="UniProtKB-ARBA"/>
</dbReference>
<reference evidence="21 22" key="1">
    <citation type="journal article" date="2017" name="PLoS Biol.">
        <title>The sea cucumber genome provides insights into morphological evolution and visceral regeneration.</title>
        <authorList>
            <person name="Zhang X."/>
            <person name="Sun L."/>
            <person name="Yuan J."/>
            <person name="Sun Y."/>
            <person name="Gao Y."/>
            <person name="Zhang L."/>
            <person name="Li S."/>
            <person name="Dai H."/>
            <person name="Hamel J.F."/>
            <person name="Liu C."/>
            <person name="Yu Y."/>
            <person name="Liu S."/>
            <person name="Lin W."/>
            <person name="Guo K."/>
            <person name="Jin S."/>
            <person name="Xu P."/>
            <person name="Storey K.B."/>
            <person name="Huan P."/>
            <person name="Zhang T."/>
            <person name="Zhou Y."/>
            <person name="Zhang J."/>
            <person name="Lin C."/>
            <person name="Li X."/>
            <person name="Xing L."/>
            <person name="Huo D."/>
            <person name="Sun M."/>
            <person name="Wang L."/>
            <person name="Mercier A."/>
            <person name="Li F."/>
            <person name="Yang H."/>
            <person name="Xiang J."/>
        </authorList>
    </citation>
    <scope>NUCLEOTIDE SEQUENCE [LARGE SCALE GENOMIC DNA]</scope>
    <source>
        <strain evidence="21">Shaxun</strain>
        <tissue evidence="21">Muscle</tissue>
    </source>
</reference>
<dbReference type="Pfam" id="PF02671">
    <property type="entry name" value="PAH"/>
    <property type="match status" value="3"/>
</dbReference>
<dbReference type="SUPFAM" id="SSF47762">
    <property type="entry name" value="PAH2 domain"/>
    <property type="match status" value="3"/>
</dbReference>
<evidence type="ECO:0000256" key="11">
    <source>
        <dbReference type="ARBA" id="ARBA00023163"/>
    </source>
</evidence>
<feature type="region of interest" description="Disordered" evidence="19">
    <location>
        <begin position="47"/>
        <end position="126"/>
    </location>
</feature>
<evidence type="ECO:0000256" key="9">
    <source>
        <dbReference type="ARBA" id="ARBA00023054"/>
    </source>
</evidence>
<evidence type="ECO:0000313" key="21">
    <source>
        <dbReference type="EMBL" id="PIK62152.1"/>
    </source>
</evidence>
<feature type="compositionally biased region" description="Pro residues" evidence="19">
    <location>
        <begin position="342"/>
        <end position="353"/>
    </location>
</feature>
<evidence type="ECO:0000256" key="7">
    <source>
        <dbReference type="ARBA" id="ARBA00022990"/>
    </source>
</evidence>
<dbReference type="FunFam" id="1.20.1160.11:FF:000002">
    <property type="entry name" value="Paired amphipathic helix protein SIN3"/>
    <property type="match status" value="1"/>
</dbReference>
<keyword evidence="8" id="KW-0805">Transcription regulation</keyword>
<gene>
    <name evidence="21" type="ORF">BSL78_00874</name>
</gene>
<evidence type="ECO:0000256" key="10">
    <source>
        <dbReference type="ARBA" id="ARBA00023108"/>
    </source>
</evidence>
<protein>
    <recommendedName>
        <fullName evidence="15">Paired amphipathic helix protein Sin3a</fullName>
    </recommendedName>
    <alternativeName>
        <fullName evidence="16">Histone deacetylase complex subunit Sin3a</fullName>
    </alternativeName>
    <alternativeName>
        <fullName evidence="17">Transcriptional corepressor Sin3a</fullName>
    </alternativeName>
</protein>
<dbReference type="PANTHER" id="PTHR12346:SF0">
    <property type="entry name" value="SIN3A, ISOFORM G"/>
    <property type="match status" value="1"/>
</dbReference>
<evidence type="ECO:0000256" key="3">
    <source>
        <dbReference type="ARBA" id="ARBA00022499"/>
    </source>
</evidence>
<keyword evidence="2" id="KW-0678">Repressor</keyword>
<evidence type="ECO:0000259" key="20">
    <source>
        <dbReference type="SMART" id="SM00761"/>
    </source>
</evidence>
<feature type="domain" description="Histone deacetylase interacting" evidence="20">
    <location>
        <begin position="618"/>
        <end position="718"/>
    </location>
</feature>
<evidence type="ECO:0000256" key="8">
    <source>
        <dbReference type="ARBA" id="ARBA00023015"/>
    </source>
</evidence>
<dbReference type="GO" id="GO:0005730">
    <property type="term" value="C:nucleolus"/>
    <property type="evidence" value="ECO:0007669"/>
    <property type="project" value="UniProtKB-SubCell"/>
</dbReference>
<dbReference type="PANTHER" id="PTHR12346">
    <property type="entry name" value="SIN3B-RELATED"/>
    <property type="match status" value="1"/>
</dbReference>
<dbReference type="InterPro" id="IPR013194">
    <property type="entry name" value="HDAC_interact_dom"/>
</dbReference>
<dbReference type="Pfam" id="PF08295">
    <property type="entry name" value="Sin3_corepress"/>
    <property type="match status" value="1"/>
</dbReference>
<feature type="region of interest" description="Disordered" evidence="19">
    <location>
        <begin position="472"/>
        <end position="515"/>
    </location>
</feature>
<keyword evidence="6" id="KW-0832">Ubl conjugation</keyword>
<keyword evidence="10" id="KW-0090">Biological rhythms</keyword>
<feature type="region of interest" description="Disordered" evidence="19">
    <location>
        <begin position="895"/>
        <end position="924"/>
    </location>
</feature>
<feature type="region of interest" description="Disordered" evidence="19">
    <location>
        <begin position="326"/>
        <end position="366"/>
    </location>
</feature>
<dbReference type="GO" id="GO:0003714">
    <property type="term" value="F:transcription corepressor activity"/>
    <property type="evidence" value="ECO:0007669"/>
    <property type="project" value="InterPro"/>
</dbReference>
<evidence type="ECO:0000256" key="19">
    <source>
        <dbReference type="SAM" id="MobiDB-lite"/>
    </source>
</evidence>
<comment type="function">
    <text evidence="13">Acts as a transcriptional repressor. Corepressor for REST. Interacts with MXI1 to repress MYC responsive genes and antagonize MYC oncogenic activities. Also interacts with MXD1-MAX heterodimers to repress transcription by tethering SIN3A to DNA. Acts cooperatively with OGT to repress transcription in parallel with histone deacetylation. Involved in the control of the circadian rhythms. Required for the transcriptional repression of circadian target genes, such as PER1, mediated by the large PER complex through histone deacetylation. Cooperates with FOXK1 to regulate cell cycle progression probably by repressing cell cycle inhibitor genes expression. Required for cortical neuron differentiation and callosal axon elongation.</text>
</comment>
<evidence type="ECO:0000256" key="17">
    <source>
        <dbReference type="ARBA" id="ARBA00081271"/>
    </source>
</evidence>
<keyword evidence="3" id="KW-1017">Isopeptide bond</keyword>
<dbReference type="EMBL" id="MRZV01000017">
    <property type="protein sequence ID" value="PIK62152.1"/>
    <property type="molecule type" value="Genomic_DNA"/>
</dbReference>
<evidence type="ECO:0000256" key="12">
    <source>
        <dbReference type="ARBA" id="ARBA00023242"/>
    </source>
</evidence>
<evidence type="ECO:0000313" key="22">
    <source>
        <dbReference type="Proteomes" id="UP000230750"/>
    </source>
</evidence>
<name>A0A2G8LPL6_STIJA</name>
<evidence type="ECO:0000256" key="4">
    <source>
        <dbReference type="ARBA" id="ARBA00022553"/>
    </source>
</evidence>
<feature type="compositionally biased region" description="Basic and acidic residues" evidence="19">
    <location>
        <begin position="915"/>
        <end position="924"/>
    </location>
</feature>
<evidence type="ECO:0000256" key="5">
    <source>
        <dbReference type="ARBA" id="ARBA00022737"/>
    </source>
</evidence>
<keyword evidence="11" id="KW-0804">Transcription</keyword>
<dbReference type="InterPro" id="IPR003822">
    <property type="entry name" value="PAH"/>
</dbReference>
<comment type="caution">
    <text evidence="21">The sequence shown here is derived from an EMBL/GenBank/DDBJ whole genome shotgun (WGS) entry which is preliminary data.</text>
</comment>